<evidence type="ECO:0000313" key="3">
    <source>
        <dbReference type="Proteomes" id="UP000019753"/>
    </source>
</evidence>
<dbReference type="OrthoDB" id="164831at2"/>
<sequence>MASGSSARKDREERLEKVAALQAAQDRAERRRRAILVGVIALVVLVLAVPTALVVLDAQRENASVEEAAAEPIEGEETQEVPSAAHVTGDVPEDQVVVREAEGGALPPIGGDHDPVWQNCGYYAEPVRVENAVHSLEHGAVWVTYQPDLAEEQVAQLRELAAQESYLLVSPYEGLAAPVVATAWGVQLELESVSDERLPAFLERYLQGEQTPEPGAACQGGVGG</sequence>
<dbReference type="Proteomes" id="UP000019753">
    <property type="component" value="Unassembled WGS sequence"/>
</dbReference>
<protein>
    <recommendedName>
        <fullName evidence="4">DUF3105 domain-containing protein</fullName>
    </recommendedName>
</protein>
<keyword evidence="1" id="KW-1133">Transmembrane helix</keyword>
<keyword evidence="1" id="KW-0472">Membrane</keyword>
<feature type="transmembrane region" description="Helical" evidence="1">
    <location>
        <begin position="34"/>
        <end position="56"/>
    </location>
</feature>
<organism evidence="2 3">
    <name type="scientific">Actinotalea ferrariae CF5-4</name>
    <dbReference type="NCBI Taxonomy" id="948458"/>
    <lineage>
        <taxon>Bacteria</taxon>
        <taxon>Bacillati</taxon>
        <taxon>Actinomycetota</taxon>
        <taxon>Actinomycetes</taxon>
        <taxon>Micrococcales</taxon>
        <taxon>Cellulomonadaceae</taxon>
        <taxon>Actinotalea</taxon>
    </lineage>
</organism>
<comment type="caution">
    <text evidence="2">The sequence shown here is derived from an EMBL/GenBank/DDBJ whole genome shotgun (WGS) entry which is preliminary data.</text>
</comment>
<evidence type="ECO:0008006" key="4">
    <source>
        <dbReference type="Google" id="ProtNLM"/>
    </source>
</evidence>
<dbReference type="AlphaFoldDB" id="A0A021VL73"/>
<dbReference type="RefSeq" id="WP_034229471.1">
    <property type="nucleotide sequence ID" value="NZ_AXCW01000417.1"/>
</dbReference>
<dbReference type="EMBL" id="AXCW01000417">
    <property type="protein sequence ID" value="EYR61911.1"/>
    <property type="molecule type" value="Genomic_DNA"/>
</dbReference>
<name>A0A021VL73_9CELL</name>
<gene>
    <name evidence="2" type="ORF">N866_14330</name>
</gene>
<accession>A0A021VL73</accession>
<proteinExistence type="predicted"/>
<keyword evidence="3" id="KW-1185">Reference proteome</keyword>
<keyword evidence="1" id="KW-0812">Transmembrane</keyword>
<reference evidence="2 3" key="1">
    <citation type="submission" date="2014-01" db="EMBL/GenBank/DDBJ databases">
        <title>Actinotalea ferrariae CF5-4.</title>
        <authorList>
            <person name="Chen F."/>
            <person name="Li Y."/>
            <person name="Wang G."/>
        </authorList>
    </citation>
    <scope>NUCLEOTIDE SEQUENCE [LARGE SCALE GENOMIC DNA]</scope>
    <source>
        <strain evidence="2 3">CF5-4</strain>
    </source>
</reference>
<evidence type="ECO:0000256" key="1">
    <source>
        <dbReference type="SAM" id="Phobius"/>
    </source>
</evidence>
<evidence type="ECO:0000313" key="2">
    <source>
        <dbReference type="EMBL" id="EYR61911.1"/>
    </source>
</evidence>
<dbReference type="InterPro" id="IPR021454">
    <property type="entry name" value="DUF3105"/>
</dbReference>
<dbReference type="Pfam" id="PF11303">
    <property type="entry name" value="DUF3105"/>
    <property type="match status" value="1"/>
</dbReference>